<gene>
    <name evidence="2" type="ORF">ENV54_00490</name>
</gene>
<reference evidence="2" key="1">
    <citation type="journal article" date="2020" name="mSystems">
        <title>Genome- and Community-Level Interaction Insights into Carbon Utilization and Element Cycling Functions of Hydrothermarchaeota in Hydrothermal Sediment.</title>
        <authorList>
            <person name="Zhou Z."/>
            <person name="Liu Y."/>
            <person name="Xu W."/>
            <person name="Pan J."/>
            <person name="Luo Z.H."/>
            <person name="Li M."/>
        </authorList>
    </citation>
    <scope>NUCLEOTIDE SEQUENCE [LARGE SCALE GENOMIC DNA]</scope>
    <source>
        <strain evidence="2">SpSt-769</strain>
    </source>
</reference>
<evidence type="ECO:0000256" key="1">
    <source>
        <dbReference type="SAM" id="MobiDB-lite"/>
    </source>
</evidence>
<proteinExistence type="predicted"/>
<organism evidence="2">
    <name type="scientific">Desulfomonile tiedjei</name>
    <dbReference type="NCBI Taxonomy" id="2358"/>
    <lineage>
        <taxon>Bacteria</taxon>
        <taxon>Pseudomonadati</taxon>
        <taxon>Thermodesulfobacteriota</taxon>
        <taxon>Desulfomonilia</taxon>
        <taxon>Desulfomonilales</taxon>
        <taxon>Desulfomonilaceae</taxon>
        <taxon>Desulfomonile</taxon>
    </lineage>
</organism>
<feature type="region of interest" description="Disordered" evidence="1">
    <location>
        <begin position="1"/>
        <end position="25"/>
    </location>
</feature>
<comment type="caution">
    <text evidence="2">The sequence shown here is derived from an EMBL/GenBank/DDBJ whole genome shotgun (WGS) entry which is preliminary data.</text>
</comment>
<name>A0A7C4ET61_9BACT</name>
<accession>A0A7C4ET61</accession>
<protein>
    <submittedName>
        <fullName evidence="2">Uncharacterized protein</fullName>
    </submittedName>
</protein>
<dbReference type="AlphaFoldDB" id="A0A7C4ET61"/>
<evidence type="ECO:0000313" key="2">
    <source>
        <dbReference type="EMBL" id="HGH59753.1"/>
    </source>
</evidence>
<dbReference type="EMBL" id="DTGT01000014">
    <property type="protein sequence ID" value="HGH59753.1"/>
    <property type="molecule type" value="Genomic_DNA"/>
</dbReference>
<sequence>MLKEHINDIMTRWSPKQRPGSSYDPMVFLESPEQARRLIRHLQEERNRAASERNTELVEEIEGVLDRVEKLAKQFFRWEQAMERTLEAEERKEIERLPLGF</sequence>